<dbReference type="AlphaFoldDB" id="A0A645B341"/>
<protein>
    <submittedName>
        <fullName evidence="1">Uncharacterized protein</fullName>
    </submittedName>
</protein>
<name>A0A645B341_9ZZZZ</name>
<dbReference type="PANTHER" id="PTHR37449">
    <property type="match status" value="1"/>
</dbReference>
<dbReference type="PANTHER" id="PTHR37449:SF1">
    <property type="entry name" value="OS02G0159950 PROTEIN"/>
    <property type="match status" value="1"/>
</dbReference>
<organism evidence="1">
    <name type="scientific">bioreactor metagenome</name>
    <dbReference type="NCBI Taxonomy" id="1076179"/>
    <lineage>
        <taxon>unclassified sequences</taxon>
        <taxon>metagenomes</taxon>
        <taxon>ecological metagenomes</taxon>
    </lineage>
</organism>
<dbReference type="EMBL" id="VSSQ01017497">
    <property type="protein sequence ID" value="MPM59872.1"/>
    <property type="molecule type" value="Genomic_DNA"/>
</dbReference>
<proteinExistence type="predicted"/>
<evidence type="ECO:0000313" key="1">
    <source>
        <dbReference type="EMBL" id="MPM59872.1"/>
    </source>
</evidence>
<comment type="caution">
    <text evidence="1">The sequence shown here is derived from an EMBL/GenBank/DDBJ whole genome shotgun (WGS) entry which is preliminary data.</text>
</comment>
<gene>
    <name evidence="1" type="ORF">SDC9_106718</name>
</gene>
<reference evidence="1" key="1">
    <citation type="submission" date="2019-08" db="EMBL/GenBank/DDBJ databases">
        <authorList>
            <person name="Kucharzyk K."/>
            <person name="Murdoch R.W."/>
            <person name="Higgins S."/>
            <person name="Loffler F."/>
        </authorList>
    </citation>
    <scope>NUCLEOTIDE SEQUENCE</scope>
</reference>
<sequence>MIPSLTPKPSISTKSWFKVCSLSSCPPPRPAPLCLPTASISSINMIHGAFFLACSNKSLTLEAPTPTNISTKSEPEILKNGTPASPATAFASKVFPVPGGPTKSIPLGILAPTSIYLFGLFKKSTTSSSSAFSSSAPATSLKVTFFLSGVAIFALLLPKFITPRPPPPPPLDWFMNIAQNTTTTKIRSKLGKKFNHTGIEVGGV</sequence>
<accession>A0A645B341</accession>